<comment type="caution">
    <text evidence="1">The sequence shown here is derived from an EMBL/GenBank/DDBJ whole genome shotgun (WGS) entry which is preliminary data.</text>
</comment>
<keyword evidence="2" id="KW-1185">Reference proteome</keyword>
<dbReference type="AlphaFoldDB" id="A0A4Y2AFJ5"/>
<sequence>MLWRLWFKPHTTKFTGSVRCPSLASGDIKNLQRACCMIIIHIKALLSNYAVCGAIGKTKFVKQHREIVAGQNKVVIASFGKASCLANDLTSNGKSR</sequence>
<proteinExistence type="predicted"/>
<protein>
    <submittedName>
        <fullName evidence="1">Uncharacterized protein</fullName>
    </submittedName>
</protein>
<organism evidence="1 2">
    <name type="scientific">Araneus ventricosus</name>
    <name type="common">Orbweaver spider</name>
    <name type="synonym">Epeira ventricosa</name>
    <dbReference type="NCBI Taxonomy" id="182803"/>
    <lineage>
        <taxon>Eukaryota</taxon>
        <taxon>Metazoa</taxon>
        <taxon>Ecdysozoa</taxon>
        <taxon>Arthropoda</taxon>
        <taxon>Chelicerata</taxon>
        <taxon>Arachnida</taxon>
        <taxon>Araneae</taxon>
        <taxon>Araneomorphae</taxon>
        <taxon>Entelegynae</taxon>
        <taxon>Araneoidea</taxon>
        <taxon>Araneidae</taxon>
        <taxon>Araneus</taxon>
    </lineage>
</organism>
<dbReference type="EMBL" id="BGPR01000016">
    <property type="protein sequence ID" value="GBL78622.1"/>
    <property type="molecule type" value="Genomic_DNA"/>
</dbReference>
<evidence type="ECO:0000313" key="1">
    <source>
        <dbReference type="EMBL" id="GBL78622.1"/>
    </source>
</evidence>
<dbReference type="Proteomes" id="UP000499080">
    <property type="component" value="Unassembled WGS sequence"/>
</dbReference>
<evidence type="ECO:0000313" key="2">
    <source>
        <dbReference type="Proteomes" id="UP000499080"/>
    </source>
</evidence>
<accession>A0A4Y2AFJ5</accession>
<name>A0A4Y2AFJ5_ARAVE</name>
<gene>
    <name evidence="1" type="ORF">AVEN_65208_1</name>
</gene>
<reference evidence="1 2" key="1">
    <citation type="journal article" date="2019" name="Sci. Rep.">
        <title>Orb-weaving spider Araneus ventricosus genome elucidates the spidroin gene catalogue.</title>
        <authorList>
            <person name="Kono N."/>
            <person name="Nakamura H."/>
            <person name="Ohtoshi R."/>
            <person name="Moran D.A.P."/>
            <person name="Shinohara A."/>
            <person name="Yoshida Y."/>
            <person name="Fujiwara M."/>
            <person name="Mori M."/>
            <person name="Tomita M."/>
            <person name="Arakawa K."/>
        </authorList>
    </citation>
    <scope>NUCLEOTIDE SEQUENCE [LARGE SCALE GENOMIC DNA]</scope>
</reference>